<comment type="subcellular location">
    <subcellularLocation>
        <location evidence="1">Nucleus</location>
        <location evidence="1">Nucleolus</location>
    </subcellularLocation>
</comment>
<dbReference type="EMBL" id="GG663738">
    <property type="protein sequence ID" value="EEH58193.1"/>
    <property type="molecule type" value="Genomic_DNA"/>
</dbReference>
<dbReference type="Pfam" id="PF14382">
    <property type="entry name" value="ECR1_N"/>
    <property type="match status" value="1"/>
</dbReference>
<dbReference type="InterPro" id="IPR012340">
    <property type="entry name" value="NA-bd_OB-fold"/>
</dbReference>
<sequence>MTATASVCPGERLRFAEEFLPGPGTYVRDKHVLAAVVGDARVVPAADDAEDRRPTIEVVRRGTARVGGLLLPQIGDEVFAKVTRTNPKLANVEIVCVNGLACADPFNGIVRVSEIRASETAELDLHDCFVPGDIIRGRIISLGDARSYYVSTAENELGVVRARSPFTGEPMIPAQWDEMECPSTRKRVKRKVAKVI</sequence>
<dbReference type="GO" id="GO:0005737">
    <property type="term" value="C:cytoplasm"/>
    <property type="evidence" value="ECO:0007669"/>
    <property type="project" value="TreeGrafter"/>
</dbReference>
<dbReference type="InterPro" id="IPR019495">
    <property type="entry name" value="EXOSC1_C"/>
</dbReference>
<gene>
    <name evidence="6" type="ORF">MICPUCDRAFT_16347</name>
</gene>
<dbReference type="GO" id="GO:0006396">
    <property type="term" value="P:RNA processing"/>
    <property type="evidence" value="ECO:0007669"/>
    <property type="project" value="InterPro"/>
</dbReference>
<keyword evidence="2" id="KW-0963">Cytoplasm</keyword>
<dbReference type="GeneID" id="9683680"/>
<dbReference type="RefSeq" id="XP_003058242.1">
    <property type="nucleotide sequence ID" value="XM_003058196.1"/>
</dbReference>
<dbReference type="STRING" id="564608.C1MR50"/>
<dbReference type="GO" id="GO:0000176">
    <property type="term" value="C:nuclear exosome (RNase complex)"/>
    <property type="evidence" value="ECO:0007669"/>
    <property type="project" value="TreeGrafter"/>
</dbReference>
<evidence type="ECO:0000259" key="4">
    <source>
        <dbReference type="Pfam" id="PF10447"/>
    </source>
</evidence>
<keyword evidence="3" id="KW-0271">Exosome</keyword>
<evidence type="ECO:0000259" key="5">
    <source>
        <dbReference type="Pfam" id="PF14382"/>
    </source>
</evidence>
<feature type="domain" description="Exosome complex component CSL4 C-terminal" evidence="4">
    <location>
        <begin position="104"/>
        <end position="142"/>
    </location>
</feature>
<evidence type="ECO:0000256" key="3">
    <source>
        <dbReference type="ARBA" id="ARBA00022835"/>
    </source>
</evidence>
<dbReference type="Pfam" id="PF10447">
    <property type="entry name" value="EXOSC1"/>
    <property type="match status" value="1"/>
</dbReference>
<dbReference type="GO" id="GO:0003723">
    <property type="term" value="F:RNA binding"/>
    <property type="evidence" value="ECO:0007669"/>
    <property type="project" value="InterPro"/>
</dbReference>
<dbReference type="InterPro" id="IPR039771">
    <property type="entry name" value="Csl4"/>
</dbReference>
<protein>
    <submittedName>
        <fullName evidence="6">Predicted protein</fullName>
    </submittedName>
</protein>
<dbReference type="KEGG" id="mpp:MICPUCDRAFT_16347"/>
<dbReference type="PANTHER" id="PTHR12686">
    <property type="entry name" value="3'-5' EXORIBONUCLEASE CSL4-RELATED"/>
    <property type="match status" value="1"/>
</dbReference>
<evidence type="ECO:0000256" key="2">
    <source>
        <dbReference type="ARBA" id="ARBA00022490"/>
    </source>
</evidence>
<keyword evidence="7" id="KW-1185">Reference proteome</keyword>
<dbReference type="PANTHER" id="PTHR12686:SF8">
    <property type="entry name" value="EXOSOME COMPLEX COMPONENT CSL4"/>
    <property type="match status" value="1"/>
</dbReference>
<organism evidence="7">
    <name type="scientific">Micromonas pusilla (strain CCMP1545)</name>
    <name type="common">Picoplanktonic green alga</name>
    <dbReference type="NCBI Taxonomy" id="564608"/>
    <lineage>
        <taxon>Eukaryota</taxon>
        <taxon>Viridiplantae</taxon>
        <taxon>Chlorophyta</taxon>
        <taxon>Mamiellophyceae</taxon>
        <taxon>Mamiellales</taxon>
        <taxon>Mamiellaceae</taxon>
        <taxon>Micromonas</taxon>
    </lineage>
</organism>
<dbReference type="GO" id="GO:0005730">
    <property type="term" value="C:nucleolus"/>
    <property type="evidence" value="ECO:0007669"/>
    <property type="project" value="UniProtKB-SubCell"/>
</dbReference>
<evidence type="ECO:0000256" key="1">
    <source>
        <dbReference type="ARBA" id="ARBA00004604"/>
    </source>
</evidence>
<dbReference type="SUPFAM" id="SSF50249">
    <property type="entry name" value="Nucleic acid-binding proteins"/>
    <property type="match status" value="1"/>
</dbReference>
<dbReference type="Gene3D" id="2.40.50.140">
    <property type="entry name" value="Nucleic acid-binding proteins"/>
    <property type="match status" value="1"/>
</dbReference>
<dbReference type="OrthoDB" id="440760at2759"/>
<dbReference type="InterPro" id="IPR025721">
    <property type="entry name" value="Exosome_cplx_N_dom"/>
</dbReference>
<dbReference type="Gene3D" id="2.40.50.100">
    <property type="match status" value="1"/>
</dbReference>
<accession>C1MR50</accession>
<evidence type="ECO:0000313" key="6">
    <source>
        <dbReference type="EMBL" id="EEH58193.1"/>
    </source>
</evidence>
<evidence type="ECO:0000313" key="7">
    <source>
        <dbReference type="Proteomes" id="UP000001876"/>
    </source>
</evidence>
<feature type="domain" description="Exosome complex component N-terminal" evidence="5">
    <location>
        <begin position="7"/>
        <end position="42"/>
    </location>
</feature>
<dbReference type="Proteomes" id="UP000001876">
    <property type="component" value="Unassembled WGS sequence"/>
</dbReference>
<dbReference type="eggNOG" id="KOG3409">
    <property type="taxonomic scope" value="Eukaryota"/>
</dbReference>
<dbReference type="OMA" id="PMVPVGW"/>
<reference evidence="6 7" key="1">
    <citation type="journal article" date="2009" name="Science">
        <title>Green evolution and dynamic adaptations revealed by genomes of the marine picoeukaryotes Micromonas.</title>
        <authorList>
            <person name="Worden A.Z."/>
            <person name="Lee J.H."/>
            <person name="Mock T."/>
            <person name="Rouze P."/>
            <person name="Simmons M.P."/>
            <person name="Aerts A.L."/>
            <person name="Allen A.E."/>
            <person name="Cuvelier M.L."/>
            <person name="Derelle E."/>
            <person name="Everett M.V."/>
            <person name="Foulon E."/>
            <person name="Grimwood J."/>
            <person name="Gundlach H."/>
            <person name="Henrissat B."/>
            <person name="Napoli C."/>
            <person name="McDonald S.M."/>
            <person name="Parker M.S."/>
            <person name="Rombauts S."/>
            <person name="Salamov A."/>
            <person name="Von Dassow P."/>
            <person name="Badger J.H."/>
            <person name="Coutinho P.M."/>
            <person name="Demir E."/>
            <person name="Dubchak I."/>
            <person name="Gentemann C."/>
            <person name="Eikrem W."/>
            <person name="Gready J.E."/>
            <person name="John U."/>
            <person name="Lanier W."/>
            <person name="Lindquist E.A."/>
            <person name="Lucas S."/>
            <person name="Mayer K.F."/>
            <person name="Moreau H."/>
            <person name="Not F."/>
            <person name="Otillar R."/>
            <person name="Panaud O."/>
            <person name="Pangilinan J."/>
            <person name="Paulsen I."/>
            <person name="Piegu B."/>
            <person name="Poliakov A."/>
            <person name="Robbens S."/>
            <person name="Schmutz J."/>
            <person name="Toulza E."/>
            <person name="Wyss T."/>
            <person name="Zelensky A."/>
            <person name="Zhou K."/>
            <person name="Armbrust E.V."/>
            <person name="Bhattacharya D."/>
            <person name="Goodenough U.W."/>
            <person name="Van de Peer Y."/>
            <person name="Grigoriev I.V."/>
        </authorList>
    </citation>
    <scope>NUCLEOTIDE SEQUENCE [LARGE SCALE GENOMIC DNA]</scope>
    <source>
        <strain evidence="6 7">CCMP1545</strain>
    </source>
</reference>
<proteinExistence type="predicted"/>
<dbReference type="AlphaFoldDB" id="C1MR50"/>
<name>C1MR50_MICPC</name>
<dbReference type="SUPFAM" id="SSF110324">
    <property type="entry name" value="Ribosomal L27 protein-like"/>
    <property type="match status" value="1"/>
</dbReference>